<evidence type="ECO:0008006" key="3">
    <source>
        <dbReference type="Google" id="ProtNLM"/>
    </source>
</evidence>
<comment type="caution">
    <text evidence="1">The sequence shown here is derived from an EMBL/GenBank/DDBJ whole genome shotgun (WGS) entry which is preliminary data.</text>
</comment>
<dbReference type="RefSeq" id="WP_309825582.1">
    <property type="nucleotide sequence ID" value="NZ_JAVIZX010000001.1"/>
</dbReference>
<protein>
    <recommendedName>
        <fullName evidence="3">ApeA N-terminal domain-containing protein</fullName>
    </recommendedName>
</protein>
<reference evidence="1 2" key="1">
    <citation type="submission" date="2023-08" db="EMBL/GenBank/DDBJ databases">
        <title>Functional and genomic diversity of the sorghum phyllosphere microbiome.</title>
        <authorList>
            <person name="Shade A."/>
        </authorList>
    </citation>
    <scope>NUCLEOTIDE SEQUENCE [LARGE SCALE GENOMIC DNA]</scope>
    <source>
        <strain evidence="1 2">SORGH_AS_0335</strain>
    </source>
</reference>
<proteinExistence type="predicted"/>
<accession>A0ABU1I5Y1</accession>
<name>A0ABU1I5Y1_9BURK</name>
<evidence type="ECO:0000313" key="2">
    <source>
        <dbReference type="Proteomes" id="UP001267710"/>
    </source>
</evidence>
<gene>
    <name evidence="1" type="ORF">QE399_000298</name>
</gene>
<organism evidence="1 2">
    <name type="scientific">Paracidovorax wautersii</name>
    <dbReference type="NCBI Taxonomy" id="1177982"/>
    <lineage>
        <taxon>Bacteria</taxon>
        <taxon>Pseudomonadati</taxon>
        <taxon>Pseudomonadota</taxon>
        <taxon>Betaproteobacteria</taxon>
        <taxon>Burkholderiales</taxon>
        <taxon>Comamonadaceae</taxon>
        <taxon>Paracidovorax</taxon>
    </lineage>
</organism>
<dbReference type="Proteomes" id="UP001267710">
    <property type="component" value="Unassembled WGS sequence"/>
</dbReference>
<dbReference type="EMBL" id="JAVIZX010000001">
    <property type="protein sequence ID" value="MDR6212609.1"/>
    <property type="molecule type" value="Genomic_DNA"/>
</dbReference>
<sequence length="420" mass="46846">MIEDHVEFCLGPLDGLGQLFVDRWEGVPPAQVSFTLDARTLRVEAELPTTHAMHARWLNAEEVSFALRACTLRGRASERSAPIEFRLDELVLWDATPEWTKDEDFLKDARFARIVLIPSEHRVVLSGSTAIDPRMPYQVVYQDSGAFHMVMPPLHADGLLDGIHVAQDSAGKMVRFYSVGNFFFQERRLHAAWSLLQGGVMNRVLEVEGSTLRLYGGVAKPCRAHFPMVRRGNEGLAQSVFLGFLSAKAQDFASWYEPLKMYLAGKALPTYVEVSFLMTMACIEALDEVFELNEKTTAALLAVEDDFAKLCNCMRNKLIHGAGGFQQAHTQVIAQDFRGNGAVATEYLNSAGEFDGIRFMSRLWERMDAFWGACVNVPPDVINERRAARVPLGSGVNLQALSTAAEEVRREKKSKKSARG</sequence>
<keyword evidence="2" id="KW-1185">Reference proteome</keyword>
<evidence type="ECO:0000313" key="1">
    <source>
        <dbReference type="EMBL" id="MDR6212609.1"/>
    </source>
</evidence>